<dbReference type="Ensembl" id="ENSDLAT00005086849.1">
    <property type="protein sequence ID" value="ENSDLAP00005081868.1"/>
    <property type="gene ID" value="ENSDLAG00005034770.1"/>
</dbReference>
<evidence type="ECO:0000313" key="1">
    <source>
        <dbReference type="Ensembl" id="ENSDLAP00005081868.1"/>
    </source>
</evidence>
<dbReference type="AlphaFoldDB" id="A0A8P4KSZ1"/>
<sequence length="107" mass="12174">MAADVGSMFQYWKKFDLRRLQVSAILTFLFLFFRRYVSLLYSAVCYLVSGECKTKKLIPLLPLFSSIIDQRWSDRGAAQPLSKRCFQCPPPPPLLLLSSPLLSPEAA</sequence>
<dbReference type="Proteomes" id="UP000694389">
    <property type="component" value="Unassembled WGS sequence"/>
</dbReference>
<organism evidence="1 2">
    <name type="scientific">Dicentrarchus labrax</name>
    <name type="common">European seabass</name>
    <name type="synonym">Morone labrax</name>
    <dbReference type="NCBI Taxonomy" id="13489"/>
    <lineage>
        <taxon>Eukaryota</taxon>
        <taxon>Metazoa</taxon>
        <taxon>Chordata</taxon>
        <taxon>Craniata</taxon>
        <taxon>Vertebrata</taxon>
        <taxon>Euteleostomi</taxon>
        <taxon>Actinopterygii</taxon>
        <taxon>Neopterygii</taxon>
        <taxon>Teleostei</taxon>
        <taxon>Neoteleostei</taxon>
        <taxon>Acanthomorphata</taxon>
        <taxon>Eupercaria</taxon>
        <taxon>Moronidae</taxon>
        <taxon>Dicentrarchus</taxon>
    </lineage>
</organism>
<reference evidence="1" key="1">
    <citation type="submission" date="2025-08" db="UniProtKB">
        <authorList>
            <consortium name="Ensembl"/>
        </authorList>
    </citation>
    <scope>IDENTIFICATION</scope>
</reference>
<evidence type="ECO:0000313" key="2">
    <source>
        <dbReference type="Proteomes" id="UP000694389"/>
    </source>
</evidence>
<protein>
    <submittedName>
        <fullName evidence="1">Uncharacterized protein</fullName>
    </submittedName>
</protein>
<name>A0A8P4KSZ1_DICLA</name>
<reference evidence="1" key="2">
    <citation type="submission" date="2025-09" db="UniProtKB">
        <authorList>
            <consortium name="Ensembl"/>
        </authorList>
    </citation>
    <scope>IDENTIFICATION</scope>
</reference>
<keyword evidence="2" id="KW-1185">Reference proteome</keyword>
<accession>A0A8P4KSZ1</accession>
<proteinExistence type="predicted"/>